<keyword evidence="10" id="KW-1185">Reference proteome</keyword>
<sequence length="892" mass="101646">MQKPDPRTSSPPSFARKFLEWFCPPFLYEGIEGDLMEEFDTDVEELGEKRARRRYIFNVVRFFRPEIILRNKLSLQIMNTIMIGNYIKVASRNIARRKLYSFINAFGLSVAIAFCTLIYLFVQDERSFDQFHVNKDYIYRIHDTDFNPDKYKKGEADPYDRFAYLPAPLGTTALAELAEVQYMTRFSQGEGVMRYRDKIFKQRYANADSGFFKMFSFPVLAGDHAHLFRNLSDAVLTRETAKKYFGDEDPIGKIFTIDVNGEKTMRVAAVIEAPPANSSIQFEMILPIEMNPWFIGNRERWSNYSYPTFIQVYPDTKTESLQDNLNRLYQKYVPEETREWRERNLVPGFKPYEYGVTALSDIHLRKDVDWQKVSDPQYSWILGGIAVLILVIACINYISLALTTSASRRIEVGIRKVVGAYRKQLVQQFGFESIVLALISMMIGLGLVAIFLPYFNDFTGKEIVFTAASIFQVAGVALALSIVVGVLAGIYPSLYLSGFLPASVLKGTFTSRLQAGFTKPLVVFQFFLSASMIICSVIMYRQMKYVTTKDLGFDKEHVVAVGTQTGWNVQADRAVEQFRNAVKNDPVILHVAGANFSFDGGWSRNGFKINGEDKNAYVYRVDPEYIPLLGIELKEGRNFDSQLASDSNALIVNEAFVAHMNWTDPLQEHLNWKEDSTGQGAKIIGVVKDYHFLSLERKIEPMFMSINQKDVGYTTTILIRLAAGDISENIAHVQDTWTRLFPDRPFDYSFVDEEVARQYESYTRWLNIMALSTAFAIVIACLGLFGLAGINALNRTREIGIRKVMGAELTSIFVLLNREYIALALIAFVFATPVSWYIMTRWWLADFQFQTEVGWELFAMCMLGGLALALLTVSYHAIKAALINPATTLKHE</sequence>
<dbReference type="InterPro" id="IPR050250">
    <property type="entry name" value="Macrolide_Exporter_MacB"/>
</dbReference>
<feature type="transmembrane region" description="Helical" evidence="6">
    <location>
        <begin position="521"/>
        <end position="540"/>
    </location>
</feature>
<dbReference type="RefSeq" id="WP_377574538.1">
    <property type="nucleotide sequence ID" value="NZ_JBHTKA010000001.1"/>
</dbReference>
<dbReference type="Pfam" id="PF02687">
    <property type="entry name" value="FtsX"/>
    <property type="match status" value="2"/>
</dbReference>
<gene>
    <name evidence="9" type="ORF">ACFQ21_02820</name>
</gene>
<evidence type="ECO:0000256" key="5">
    <source>
        <dbReference type="ARBA" id="ARBA00023136"/>
    </source>
</evidence>
<keyword evidence="5 6" id="KW-0472">Membrane</keyword>
<dbReference type="NCBIfam" id="NF038404">
    <property type="entry name" value="perm_prefix_2"/>
    <property type="match status" value="1"/>
</dbReference>
<evidence type="ECO:0000313" key="9">
    <source>
        <dbReference type="EMBL" id="MFD0998216.1"/>
    </source>
</evidence>
<organism evidence="9 10">
    <name type="scientific">Ohtaekwangia kribbensis</name>
    <dbReference type="NCBI Taxonomy" id="688913"/>
    <lineage>
        <taxon>Bacteria</taxon>
        <taxon>Pseudomonadati</taxon>
        <taxon>Bacteroidota</taxon>
        <taxon>Cytophagia</taxon>
        <taxon>Cytophagales</taxon>
        <taxon>Fulvivirgaceae</taxon>
        <taxon>Ohtaekwangia</taxon>
    </lineage>
</organism>
<feature type="transmembrane region" description="Helical" evidence="6">
    <location>
        <begin position="433"/>
        <end position="455"/>
    </location>
</feature>
<accession>A0ABW3JYH3</accession>
<reference evidence="10" key="1">
    <citation type="journal article" date="2019" name="Int. J. Syst. Evol. Microbiol.">
        <title>The Global Catalogue of Microorganisms (GCM) 10K type strain sequencing project: providing services to taxonomists for standard genome sequencing and annotation.</title>
        <authorList>
            <consortium name="The Broad Institute Genomics Platform"/>
            <consortium name="The Broad Institute Genome Sequencing Center for Infectious Disease"/>
            <person name="Wu L."/>
            <person name="Ma J."/>
        </authorList>
    </citation>
    <scope>NUCLEOTIDE SEQUENCE [LARGE SCALE GENOMIC DNA]</scope>
    <source>
        <strain evidence="10">CCUG 58938</strain>
    </source>
</reference>
<evidence type="ECO:0000256" key="1">
    <source>
        <dbReference type="ARBA" id="ARBA00004651"/>
    </source>
</evidence>
<evidence type="ECO:0000313" key="10">
    <source>
        <dbReference type="Proteomes" id="UP001597112"/>
    </source>
</evidence>
<keyword evidence="3 6" id="KW-0812">Transmembrane</keyword>
<evidence type="ECO:0000256" key="4">
    <source>
        <dbReference type="ARBA" id="ARBA00022989"/>
    </source>
</evidence>
<evidence type="ECO:0000259" key="7">
    <source>
        <dbReference type="Pfam" id="PF02687"/>
    </source>
</evidence>
<evidence type="ECO:0000259" key="8">
    <source>
        <dbReference type="Pfam" id="PF12704"/>
    </source>
</evidence>
<dbReference type="Pfam" id="PF12704">
    <property type="entry name" value="MacB_PCD"/>
    <property type="match status" value="1"/>
</dbReference>
<feature type="transmembrane region" description="Helical" evidence="6">
    <location>
        <begin position="765"/>
        <end position="793"/>
    </location>
</feature>
<feature type="transmembrane region" description="Helical" evidence="6">
    <location>
        <begin position="378"/>
        <end position="400"/>
    </location>
</feature>
<feature type="transmembrane region" description="Helical" evidence="6">
    <location>
        <begin position="475"/>
        <end position="500"/>
    </location>
</feature>
<dbReference type="PANTHER" id="PTHR30572">
    <property type="entry name" value="MEMBRANE COMPONENT OF TRANSPORTER-RELATED"/>
    <property type="match status" value="1"/>
</dbReference>
<evidence type="ECO:0000256" key="3">
    <source>
        <dbReference type="ARBA" id="ARBA00022692"/>
    </source>
</evidence>
<protein>
    <submittedName>
        <fullName evidence="9">ABC transporter permease</fullName>
    </submittedName>
</protein>
<comment type="caution">
    <text evidence="9">The sequence shown here is derived from an EMBL/GenBank/DDBJ whole genome shotgun (WGS) entry which is preliminary data.</text>
</comment>
<proteinExistence type="predicted"/>
<feature type="transmembrane region" description="Helical" evidence="6">
    <location>
        <begin position="857"/>
        <end position="878"/>
    </location>
</feature>
<dbReference type="EMBL" id="JBHTKA010000001">
    <property type="protein sequence ID" value="MFD0998216.1"/>
    <property type="molecule type" value="Genomic_DNA"/>
</dbReference>
<feature type="domain" description="ABC3 transporter permease C-terminal" evidence="7">
    <location>
        <begin position="385"/>
        <end position="497"/>
    </location>
</feature>
<name>A0ABW3JYH3_9BACT</name>
<dbReference type="InterPro" id="IPR047699">
    <property type="entry name" value="Permease_put_prefix"/>
</dbReference>
<keyword evidence="4 6" id="KW-1133">Transmembrane helix</keyword>
<feature type="transmembrane region" description="Helical" evidence="6">
    <location>
        <begin position="99"/>
        <end position="122"/>
    </location>
</feature>
<evidence type="ECO:0000256" key="2">
    <source>
        <dbReference type="ARBA" id="ARBA00022475"/>
    </source>
</evidence>
<dbReference type="InterPro" id="IPR025857">
    <property type="entry name" value="MacB_PCD"/>
</dbReference>
<feature type="transmembrane region" description="Helical" evidence="6">
    <location>
        <begin position="820"/>
        <end position="837"/>
    </location>
</feature>
<keyword evidence="2" id="KW-1003">Cell membrane</keyword>
<evidence type="ECO:0000256" key="6">
    <source>
        <dbReference type="SAM" id="Phobius"/>
    </source>
</evidence>
<dbReference type="InterPro" id="IPR003838">
    <property type="entry name" value="ABC3_permease_C"/>
</dbReference>
<feature type="domain" description="ABC3 transporter permease C-terminal" evidence="7">
    <location>
        <begin position="773"/>
        <end position="884"/>
    </location>
</feature>
<dbReference type="Proteomes" id="UP001597112">
    <property type="component" value="Unassembled WGS sequence"/>
</dbReference>
<comment type="subcellular location">
    <subcellularLocation>
        <location evidence="1">Cell membrane</location>
        <topology evidence="1">Multi-pass membrane protein</topology>
    </subcellularLocation>
</comment>
<feature type="domain" description="MacB-like periplasmic core" evidence="8">
    <location>
        <begin position="101"/>
        <end position="327"/>
    </location>
</feature>
<dbReference type="PANTHER" id="PTHR30572:SF18">
    <property type="entry name" value="ABC-TYPE MACROLIDE FAMILY EXPORT SYSTEM PERMEASE COMPONENT 2"/>
    <property type="match status" value="1"/>
</dbReference>